<keyword evidence="3" id="KW-1185">Reference proteome</keyword>
<reference evidence="2" key="2">
    <citation type="submission" date="2022-01" db="EMBL/GenBank/DDBJ databases">
        <authorList>
            <person name="Yamashiro T."/>
            <person name="Shiraishi A."/>
            <person name="Satake H."/>
            <person name="Nakayama K."/>
        </authorList>
    </citation>
    <scope>NUCLEOTIDE SEQUENCE</scope>
</reference>
<evidence type="ECO:0000256" key="1">
    <source>
        <dbReference type="SAM" id="MobiDB-lite"/>
    </source>
</evidence>
<feature type="region of interest" description="Disordered" evidence="1">
    <location>
        <begin position="145"/>
        <end position="174"/>
    </location>
</feature>
<evidence type="ECO:0000313" key="3">
    <source>
        <dbReference type="Proteomes" id="UP001151760"/>
    </source>
</evidence>
<evidence type="ECO:0000313" key="2">
    <source>
        <dbReference type="EMBL" id="GJT18530.1"/>
    </source>
</evidence>
<name>A0ABQ5BUK2_9ASTR</name>
<feature type="region of interest" description="Disordered" evidence="1">
    <location>
        <begin position="199"/>
        <end position="313"/>
    </location>
</feature>
<feature type="compositionally biased region" description="Basic and acidic residues" evidence="1">
    <location>
        <begin position="145"/>
        <end position="167"/>
    </location>
</feature>
<proteinExistence type="predicted"/>
<gene>
    <name evidence="2" type="ORF">Tco_0877236</name>
</gene>
<protein>
    <submittedName>
        <fullName evidence="2">Uncharacterized protein</fullName>
    </submittedName>
</protein>
<feature type="compositionally biased region" description="Basic and acidic residues" evidence="1">
    <location>
        <begin position="199"/>
        <end position="209"/>
    </location>
</feature>
<dbReference type="EMBL" id="BQNB010013643">
    <property type="protein sequence ID" value="GJT18530.1"/>
    <property type="molecule type" value="Genomic_DNA"/>
</dbReference>
<reference evidence="2" key="1">
    <citation type="journal article" date="2022" name="Int. J. Mol. Sci.">
        <title>Draft Genome of Tanacetum Coccineum: Genomic Comparison of Closely Related Tanacetum-Family Plants.</title>
        <authorList>
            <person name="Yamashiro T."/>
            <person name="Shiraishi A."/>
            <person name="Nakayama K."/>
            <person name="Satake H."/>
        </authorList>
    </citation>
    <scope>NUCLEOTIDE SEQUENCE</scope>
</reference>
<comment type="caution">
    <text evidence="2">The sequence shown here is derived from an EMBL/GenBank/DDBJ whole genome shotgun (WGS) entry which is preliminary data.</text>
</comment>
<feature type="compositionally biased region" description="Basic and acidic residues" evidence="1">
    <location>
        <begin position="244"/>
        <end position="253"/>
    </location>
</feature>
<dbReference type="Proteomes" id="UP001151760">
    <property type="component" value="Unassembled WGS sequence"/>
</dbReference>
<feature type="compositionally biased region" description="Acidic residues" evidence="1">
    <location>
        <begin position="260"/>
        <end position="313"/>
    </location>
</feature>
<sequence length="313" mass="35495">MNPVAAQQVSLDNALVAPEKRLKIEKCNARIEFNKPQREATYQITLDNTIKKIKDTDAYRFKLDKKKFRIDTDVFREILQICPRLPNQDFVEPPSEEEIVPFIKEFGYNGKYDMLSEIHTDHMHQPWKKFVAVINRCIYGKSIKEEPAQKPKRANKPEPAEQAETAKKTARAKSKGMDLLSNVALLEVAQLKKVLKKSKQDTHMLHASDSDDGVGSQPKVPDELQDKTTCINEGTGTIPGVPDVPKDLYESENKSWGVSNDDDNDDDNDDGNDDDSNNDDNDDDSNDDGNNVEDNDDHEQADDERTESDDEEE</sequence>
<organism evidence="2 3">
    <name type="scientific">Tanacetum coccineum</name>
    <dbReference type="NCBI Taxonomy" id="301880"/>
    <lineage>
        <taxon>Eukaryota</taxon>
        <taxon>Viridiplantae</taxon>
        <taxon>Streptophyta</taxon>
        <taxon>Embryophyta</taxon>
        <taxon>Tracheophyta</taxon>
        <taxon>Spermatophyta</taxon>
        <taxon>Magnoliopsida</taxon>
        <taxon>eudicotyledons</taxon>
        <taxon>Gunneridae</taxon>
        <taxon>Pentapetalae</taxon>
        <taxon>asterids</taxon>
        <taxon>campanulids</taxon>
        <taxon>Asterales</taxon>
        <taxon>Asteraceae</taxon>
        <taxon>Asteroideae</taxon>
        <taxon>Anthemideae</taxon>
        <taxon>Anthemidinae</taxon>
        <taxon>Tanacetum</taxon>
    </lineage>
</organism>
<accession>A0ABQ5BUK2</accession>